<gene>
    <name evidence="1" type="ORF">F5144DRAFT_597994</name>
</gene>
<dbReference type="EMBL" id="JAGIZQ010000001">
    <property type="protein sequence ID" value="KAH6650545.1"/>
    <property type="molecule type" value="Genomic_DNA"/>
</dbReference>
<organism evidence="1 2">
    <name type="scientific">Chaetomium tenue</name>
    <dbReference type="NCBI Taxonomy" id="1854479"/>
    <lineage>
        <taxon>Eukaryota</taxon>
        <taxon>Fungi</taxon>
        <taxon>Dikarya</taxon>
        <taxon>Ascomycota</taxon>
        <taxon>Pezizomycotina</taxon>
        <taxon>Sordariomycetes</taxon>
        <taxon>Sordariomycetidae</taxon>
        <taxon>Sordariales</taxon>
        <taxon>Chaetomiaceae</taxon>
        <taxon>Chaetomium</taxon>
    </lineage>
</organism>
<reference evidence="1 2" key="1">
    <citation type="journal article" date="2021" name="Nat. Commun.">
        <title>Genetic determinants of endophytism in the Arabidopsis root mycobiome.</title>
        <authorList>
            <person name="Mesny F."/>
            <person name="Miyauchi S."/>
            <person name="Thiergart T."/>
            <person name="Pickel B."/>
            <person name="Atanasova L."/>
            <person name="Karlsson M."/>
            <person name="Huettel B."/>
            <person name="Barry K.W."/>
            <person name="Haridas S."/>
            <person name="Chen C."/>
            <person name="Bauer D."/>
            <person name="Andreopoulos W."/>
            <person name="Pangilinan J."/>
            <person name="LaButti K."/>
            <person name="Riley R."/>
            <person name="Lipzen A."/>
            <person name="Clum A."/>
            <person name="Drula E."/>
            <person name="Henrissat B."/>
            <person name="Kohler A."/>
            <person name="Grigoriev I.V."/>
            <person name="Martin F.M."/>
            <person name="Hacquard S."/>
        </authorList>
    </citation>
    <scope>NUCLEOTIDE SEQUENCE [LARGE SCALE GENOMIC DNA]</scope>
    <source>
        <strain evidence="1 2">MPI-SDFR-AT-0079</strain>
    </source>
</reference>
<sequence>MPVVQHYYPSGFIPFVQALPAQYFVVLGLFTSLLVVSNWTTIGRTLRKFWLRRQGYFQDNEGRAIPELKGETRFCRFSHGYELSLQGAKTAERRPYMIWNGTRPEVVLTQAEHVREFYSKRSQEHFKPENASMGHYFGRVMGVCAGAQNGAVWKNIRKVFDPYFSYKSAQGFSEIYAAEFKKWMDELSAGRESDFVADATTICTVLPFKLIALACYGPALTDKIFADLFALNSVHERVLLTTWFGSKERSGLYNALPTASKKDMDTFEADWKKFNLFMMRESEEKQLPCPIREMYKDVLAGTITEANWLQTIDEILFTNLDVTSAILAFLLINLGINQPVQSELRSEMAQSLATPMAAEGIDSSPIEEYIRKTDTLLEYTCLESGRLCPAVWFTLPEYVGADLDIGGYRIKSGTCCIIDWARLNTESPLWNPDNSKRAAAGEPEVNGQMFWPQRFKAMSPTTYRWSMLRFGLGGRQCIGKNFASRIMKQFLVEVLTRYRVELDGERPLKSWGTINVELRDDRFTVMPKQNVRFVKI</sequence>
<evidence type="ECO:0000313" key="2">
    <source>
        <dbReference type="Proteomes" id="UP000724584"/>
    </source>
</evidence>
<proteinExistence type="predicted"/>
<name>A0ACB7PQF3_9PEZI</name>
<protein>
    <submittedName>
        <fullName evidence="1">Cytochrome P450</fullName>
    </submittedName>
</protein>
<evidence type="ECO:0000313" key="1">
    <source>
        <dbReference type="EMBL" id="KAH6650545.1"/>
    </source>
</evidence>
<keyword evidence="2" id="KW-1185">Reference proteome</keyword>
<comment type="caution">
    <text evidence="1">The sequence shown here is derived from an EMBL/GenBank/DDBJ whole genome shotgun (WGS) entry which is preliminary data.</text>
</comment>
<accession>A0ACB7PQF3</accession>
<dbReference type="Proteomes" id="UP000724584">
    <property type="component" value="Unassembled WGS sequence"/>
</dbReference>